<protein>
    <submittedName>
        <fullName evidence="7">Cytoplasm protein</fullName>
    </submittedName>
</protein>
<dbReference type="PROSITE" id="PS00905">
    <property type="entry name" value="GTP1_OBG"/>
    <property type="match status" value="1"/>
</dbReference>
<dbReference type="GO" id="GO:0005525">
    <property type="term" value="F:GTP binding"/>
    <property type="evidence" value="ECO:0007669"/>
    <property type="project" value="UniProtKB-KW"/>
</dbReference>
<dbReference type="EMBL" id="AMBO01000393">
    <property type="protein sequence ID" value="EKC98215.1"/>
    <property type="molecule type" value="Genomic_DNA"/>
</dbReference>
<comment type="caution">
    <text evidence="7">The sequence shown here is derived from an EMBL/GenBank/DDBJ whole genome shotgun (WGS) entry which is preliminary data.</text>
</comment>
<dbReference type="NCBIfam" id="TIGR00231">
    <property type="entry name" value="small_GTP"/>
    <property type="match status" value="1"/>
</dbReference>
<feature type="compositionally biased region" description="Basic and acidic residues" evidence="2">
    <location>
        <begin position="616"/>
        <end position="626"/>
    </location>
</feature>
<dbReference type="InterPro" id="IPR027417">
    <property type="entry name" value="P-loop_NTPase"/>
</dbReference>
<evidence type="ECO:0000259" key="5">
    <source>
        <dbReference type="Pfam" id="PF02824"/>
    </source>
</evidence>
<feature type="transmembrane region" description="Helical" evidence="3">
    <location>
        <begin position="529"/>
        <end position="549"/>
    </location>
</feature>
<feature type="transmembrane region" description="Helical" evidence="3">
    <location>
        <begin position="669"/>
        <end position="697"/>
    </location>
</feature>
<dbReference type="Proteomes" id="UP000006757">
    <property type="component" value="Unassembled WGS sequence"/>
</dbReference>
<feature type="transmembrane region" description="Helical" evidence="3">
    <location>
        <begin position="463"/>
        <end position="485"/>
    </location>
</feature>
<dbReference type="Pfam" id="PF02824">
    <property type="entry name" value="TGS"/>
    <property type="match status" value="1"/>
</dbReference>
<dbReference type="Gene3D" id="3.10.20.30">
    <property type="match status" value="1"/>
</dbReference>
<dbReference type="InterPro" id="IPR005225">
    <property type="entry name" value="Small_GTP-bd"/>
</dbReference>
<name>K1VBQ1_TRIAC</name>
<reference evidence="7 8" key="1">
    <citation type="journal article" date="2012" name="Eukaryot. Cell">
        <title>Genome sequence of the Trichosporon asahii environmental strain CBS 8904.</title>
        <authorList>
            <person name="Yang R.Y."/>
            <person name="Li H.T."/>
            <person name="Zhu H."/>
            <person name="Zhou G.P."/>
            <person name="Wang M."/>
            <person name="Wang L."/>
        </authorList>
    </citation>
    <scope>NUCLEOTIDE SEQUENCE [LARGE SCALE GENOMIC DNA]</scope>
    <source>
        <strain evidence="7 8">CBS 8904</strain>
    </source>
</reference>
<dbReference type="InterPro" id="IPR031662">
    <property type="entry name" value="GTP-binding_2"/>
</dbReference>
<dbReference type="STRING" id="1220162.K1VBQ1"/>
<dbReference type="Pfam" id="PF16897">
    <property type="entry name" value="MMR_HSR1_Xtn"/>
    <property type="match status" value="1"/>
</dbReference>
<dbReference type="InterPro" id="IPR006074">
    <property type="entry name" value="GTP1-OBG_CS"/>
</dbReference>
<dbReference type="InParanoid" id="K1VBQ1"/>
<keyword evidence="3" id="KW-0472">Membrane</keyword>
<keyword evidence="8" id="KW-1185">Reference proteome</keyword>
<dbReference type="PRINTS" id="PR00326">
    <property type="entry name" value="GTP1OBG"/>
</dbReference>
<feature type="domain" description="G" evidence="4">
    <location>
        <begin position="99"/>
        <end position="192"/>
    </location>
</feature>
<dbReference type="Gene3D" id="6.10.140.1070">
    <property type="match status" value="2"/>
</dbReference>
<feature type="transmembrane region" description="Helical" evidence="3">
    <location>
        <begin position="425"/>
        <end position="443"/>
    </location>
</feature>
<feature type="domain" description="GTP binding protein second" evidence="6">
    <location>
        <begin position="195"/>
        <end position="273"/>
    </location>
</feature>
<organism evidence="7 8">
    <name type="scientific">Trichosporon asahii var. asahii (strain CBS 8904)</name>
    <name type="common">Yeast</name>
    <dbReference type="NCBI Taxonomy" id="1220162"/>
    <lineage>
        <taxon>Eukaryota</taxon>
        <taxon>Fungi</taxon>
        <taxon>Dikarya</taxon>
        <taxon>Basidiomycota</taxon>
        <taxon>Agaricomycotina</taxon>
        <taxon>Tremellomycetes</taxon>
        <taxon>Trichosporonales</taxon>
        <taxon>Trichosporonaceae</taxon>
        <taxon>Trichosporon</taxon>
    </lineage>
</organism>
<gene>
    <name evidence="7" type="ORF">A1Q2_07469</name>
</gene>
<keyword evidence="3" id="KW-0812">Transmembrane</keyword>
<feature type="transmembrane region" description="Helical" evidence="3">
    <location>
        <begin position="357"/>
        <end position="376"/>
    </location>
</feature>
<dbReference type="GO" id="GO:0003924">
    <property type="term" value="F:GTPase activity"/>
    <property type="evidence" value="ECO:0007669"/>
    <property type="project" value="InterPro"/>
</dbReference>
<feature type="transmembrane region" description="Helical" evidence="3">
    <location>
        <begin position="773"/>
        <end position="796"/>
    </location>
</feature>
<dbReference type="SUPFAM" id="SSF103473">
    <property type="entry name" value="MFS general substrate transporter"/>
    <property type="match status" value="1"/>
</dbReference>
<evidence type="ECO:0000256" key="1">
    <source>
        <dbReference type="ARBA" id="ARBA00023134"/>
    </source>
</evidence>
<dbReference type="InterPro" id="IPR006073">
    <property type="entry name" value="GTP-bd"/>
</dbReference>
<feature type="domain" description="TGS" evidence="5">
    <location>
        <begin position="275"/>
        <end position="318"/>
    </location>
</feature>
<dbReference type="InterPro" id="IPR036259">
    <property type="entry name" value="MFS_trans_sf"/>
</dbReference>
<feature type="transmembrane region" description="Helical" evidence="3">
    <location>
        <begin position="952"/>
        <end position="971"/>
    </location>
</feature>
<feature type="transmembrane region" description="Helical" evidence="3">
    <location>
        <begin position="497"/>
        <end position="517"/>
    </location>
</feature>
<keyword evidence="1" id="KW-0547">Nucleotide-binding</keyword>
<feature type="transmembrane region" description="Helical" evidence="3">
    <location>
        <begin position="808"/>
        <end position="826"/>
    </location>
</feature>
<evidence type="ECO:0000259" key="4">
    <source>
        <dbReference type="Pfam" id="PF01926"/>
    </source>
</evidence>
<dbReference type="InterPro" id="IPR045001">
    <property type="entry name" value="DRG"/>
</dbReference>
<dbReference type="eggNOG" id="KOG1487">
    <property type="taxonomic scope" value="Eukaryota"/>
</dbReference>
<feature type="transmembrane region" description="Helical" evidence="3">
    <location>
        <begin position="747"/>
        <end position="767"/>
    </location>
</feature>
<dbReference type="AlphaFoldDB" id="K1VBQ1"/>
<dbReference type="OrthoDB" id="410267at2759"/>
<dbReference type="Gene3D" id="1.20.1250.20">
    <property type="entry name" value="MFS general substrate transporter like domains"/>
    <property type="match status" value="1"/>
</dbReference>
<dbReference type="PANTHER" id="PTHR43127">
    <property type="entry name" value="DEVELOPMENTALLY-REGULATED GTP-BINDING PROTEIN 2"/>
    <property type="match status" value="1"/>
</dbReference>
<evidence type="ECO:0000256" key="3">
    <source>
        <dbReference type="SAM" id="Phobius"/>
    </source>
</evidence>
<dbReference type="HOGENOM" id="CLU_012596_1_0_1"/>
<evidence type="ECO:0000313" key="7">
    <source>
        <dbReference type="EMBL" id="EKC98215.1"/>
    </source>
</evidence>
<sequence>MTTAQKIKDIEDEMARTQKNKATEYHLGQLKGSLLLLSWRAPLYRRILTSAKLAKLRRELINPPGGGGGGAGIGFDVARTGVATVGFVGWKIDSDVGSDAASYEFTTLTTVPGTMVYNGARLQILDLPGIIQGAKDGKGRGKQVIAVARTCNLIFIVLDVLKPLNDLKILMDELEGMGIRLNKKPPNITIKKRETGGVQITNTVPLDIDHATIKAVLNEYRMSSCQVSIHEPNATIEDIIDVCEGNRVPISSKLWLNVDDELKEEMWKKLDRCKVENFCDAIHKDIKRQFKHAMVYGTSAKHSRGQKVGLDHVLEDEDGQAFAVIKEIGHTTSRVATAHTDTMASAQDEGSVSKKRIVMFVSAVGVGLARLVGAPYRPNDSGYAPQLAAKLNITSTQSNLVGLGGNLGVYLTGPFTSPSDELRPLLSATLLNFFGYLFISWFYRGVLPIRTSDDIDTPASPLLLGLLILSMFMTGAAGSAGLAAGMNAVAKSFPDKLRASATGSVLAGFGLSAFFFSQISRTLGGSTSGFLRVLAIGTAVPMFIGAILVKPYPPAQPSEYEPVHCDDPDDHRDADLSLSRQVSQGVPAETLAQDPRFGISNDLELARSSSGSLAHRNHEHDGDRDSSPPTPTDPLLQRSIGHKRYDSNESLPPTAIHYSPFDLIGRTDWYLLFSILAILCGIGLEWINNVGAVTLALARDGWDYDPKKVKVLQATQVSTISIFNCLGRVVGGALSDFMRLRFGIKRIWFLPLVALMFLGSQVAVIDTEQVKHLWMVSASLGFAYGSLFNALPMLVLEWFGMTHFSQNWGWTSVAPIIGGNVFNMIFGKVYDSNTVGRVGEPSDLGLPGLGHSIRRSSISVGVARDARDISGALGPVSRAVRAALGASGPARGVVTRGGGANAGVSGLVASAGTAGDASGPGTIVAQFARAGTGSGDRSHECLLGAACYATAFKVSSLGCVVALILAIIAGVRRERRAHRR</sequence>
<evidence type="ECO:0000259" key="6">
    <source>
        <dbReference type="Pfam" id="PF16897"/>
    </source>
</evidence>
<keyword evidence="3" id="KW-1133">Transmembrane helix</keyword>
<dbReference type="Pfam" id="PF01926">
    <property type="entry name" value="MMR_HSR1"/>
    <property type="match status" value="1"/>
</dbReference>
<accession>K1VBQ1</accession>
<dbReference type="CDD" id="cd01896">
    <property type="entry name" value="DRG"/>
    <property type="match status" value="1"/>
</dbReference>
<evidence type="ECO:0000256" key="2">
    <source>
        <dbReference type="SAM" id="MobiDB-lite"/>
    </source>
</evidence>
<keyword evidence="1" id="KW-0342">GTP-binding</keyword>
<dbReference type="InterPro" id="IPR012675">
    <property type="entry name" value="Beta-grasp_dom_sf"/>
</dbReference>
<dbReference type="InterPro" id="IPR004095">
    <property type="entry name" value="TGS"/>
</dbReference>
<proteinExistence type="predicted"/>
<feature type="region of interest" description="Disordered" evidence="2">
    <location>
        <begin position="610"/>
        <end position="638"/>
    </location>
</feature>
<evidence type="ECO:0000313" key="8">
    <source>
        <dbReference type="Proteomes" id="UP000006757"/>
    </source>
</evidence>
<dbReference type="SUPFAM" id="SSF52540">
    <property type="entry name" value="P-loop containing nucleoside triphosphate hydrolases"/>
    <property type="match status" value="1"/>
</dbReference>